<name>A0A940DHW8_9FIRM</name>
<dbReference type="Proteomes" id="UP000727857">
    <property type="component" value="Unassembled WGS sequence"/>
</dbReference>
<gene>
    <name evidence="1" type="ORF">IAB16_01770</name>
</gene>
<proteinExistence type="predicted"/>
<dbReference type="GO" id="GO:0016787">
    <property type="term" value="F:hydrolase activity"/>
    <property type="evidence" value="ECO:0007669"/>
    <property type="project" value="UniProtKB-KW"/>
</dbReference>
<dbReference type="InterPro" id="IPR023198">
    <property type="entry name" value="PGP-like_dom2"/>
</dbReference>
<reference evidence="1" key="2">
    <citation type="journal article" date="2021" name="PeerJ">
        <title>Extensive microbial diversity within the chicken gut microbiome revealed by metagenomics and culture.</title>
        <authorList>
            <person name="Gilroy R."/>
            <person name="Ravi A."/>
            <person name="Getino M."/>
            <person name="Pursley I."/>
            <person name="Horton D.L."/>
            <person name="Alikhan N.F."/>
            <person name="Baker D."/>
            <person name="Gharbi K."/>
            <person name="Hall N."/>
            <person name="Watson M."/>
            <person name="Adriaenssens E.M."/>
            <person name="Foster-Nyarko E."/>
            <person name="Jarju S."/>
            <person name="Secka A."/>
            <person name="Antonio M."/>
            <person name="Oren A."/>
            <person name="Chaudhuri R.R."/>
            <person name="La Ragione R."/>
            <person name="Hildebrand F."/>
            <person name="Pallen M.J."/>
        </authorList>
    </citation>
    <scope>NUCLEOTIDE SEQUENCE</scope>
    <source>
        <strain evidence="1">517</strain>
    </source>
</reference>
<evidence type="ECO:0000313" key="2">
    <source>
        <dbReference type="Proteomes" id="UP000727857"/>
    </source>
</evidence>
<dbReference type="SFLD" id="SFLDG01129">
    <property type="entry name" value="C1.5:_HAD__Beta-PGM__Phosphata"/>
    <property type="match status" value="1"/>
</dbReference>
<reference evidence="1" key="1">
    <citation type="submission" date="2020-10" db="EMBL/GenBank/DDBJ databases">
        <authorList>
            <person name="Gilroy R."/>
        </authorList>
    </citation>
    <scope>NUCLEOTIDE SEQUENCE</scope>
    <source>
        <strain evidence="1">517</strain>
    </source>
</reference>
<dbReference type="SFLD" id="SFLDS00003">
    <property type="entry name" value="Haloacid_Dehalogenase"/>
    <property type="match status" value="1"/>
</dbReference>
<dbReference type="InterPro" id="IPR050155">
    <property type="entry name" value="HAD-like_hydrolase_sf"/>
</dbReference>
<dbReference type="InterPro" id="IPR041492">
    <property type="entry name" value="HAD_2"/>
</dbReference>
<dbReference type="AlphaFoldDB" id="A0A940DHW8"/>
<dbReference type="Pfam" id="PF13419">
    <property type="entry name" value="HAD_2"/>
    <property type="match status" value="1"/>
</dbReference>
<protein>
    <submittedName>
        <fullName evidence="1">HAD hydrolase-like protein</fullName>
    </submittedName>
</protein>
<dbReference type="SUPFAM" id="SSF56784">
    <property type="entry name" value="HAD-like"/>
    <property type="match status" value="1"/>
</dbReference>
<dbReference type="PANTHER" id="PTHR43434:SF20">
    <property type="entry name" value="5'-NUCLEOTIDASE"/>
    <property type="match status" value="1"/>
</dbReference>
<comment type="caution">
    <text evidence="1">The sequence shown here is derived from an EMBL/GenBank/DDBJ whole genome shotgun (WGS) entry which is preliminary data.</text>
</comment>
<dbReference type="InterPro" id="IPR036412">
    <property type="entry name" value="HAD-like_sf"/>
</dbReference>
<dbReference type="EMBL" id="JADINF010000043">
    <property type="protein sequence ID" value="MBO8423740.1"/>
    <property type="molecule type" value="Genomic_DNA"/>
</dbReference>
<organism evidence="1 2">
    <name type="scientific">Candidatus Stercoripulliclostridium pullicola</name>
    <dbReference type="NCBI Taxonomy" id="2840953"/>
    <lineage>
        <taxon>Bacteria</taxon>
        <taxon>Bacillati</taxon>
        <taxon>Bacillota</taxon>
        <taxon>Clostridia</taxon>
        <taxon>Eubacteriales</taxon>
        <taxon>Candidatus Stercoripulliclostridium</taxon>
    </lineage>
</organism>
<evidence type="ECO:0000313" key="1">
    <source>
        <dbReference type="EMBL" id="MBO8423740.1"/>
    </source>
</evidence>
<dbReference type="GO" id="GO:0004713">
    <property type="term" value="F:protein tyrosine kinase activity"/>
    <property type="evidence" value="ECO:0007669"/>
    <property type="project" value="TreeGrafter"/>
</dbReference>
<keyword evidence="1" id="KW-0378">Hydrolase</keyword>
<dbReference type="Gene3D" id="3.40.50.1000">
    <property type="entry name" value="HAD superfamily/HAD-like"/>
    <property type="match status" value="1"/>
</dbReference>
<dbReference type="Gene3D" id="1.10.150.240">
    <property type="entry name" value="Putative phosphatase, domain 2"/>
    <property type="match status" value="1"/>
</dbReference>
<sequence>MPRFRTVLFDLDGTLTDSAPGITASVRFALKELGVTDFDDSVLYKFIGPPLIWSFKEFFAMSDERAQKGLELYRLNYNERGGKYDSKLYDGLEESLRRMRDAGVRLGVATAKPEITAREVIEHFGLDKYFECVSGGNPDEKRCGKRDIILHAMDLLGEKEPAKSLMAGDREYDVTGAREAGVASIGVLYGFGSREELENAGAEAFAASPEEIADYVLG</sequence>
<dbReference type="InterPro" id="IPR023214">
    <property type="entry name" value="HAD_sf"/>
</dbReference>
<dbReference type="GO" id="GO:0005829">
    <property type="term" value="C:cytosol"/>
    <property type="evidence" value="ECO:0007669"/>
    <property type="project" value="TreeGrafter"/>
</dbReference>
<accession>A0A940DHW8</accession>
<dbReference type="PANTHER" id="PTHR43434">
    <property type="entry name" value="PHOSPHOGLYCOLATE PHOSPHATASE"/>
    <property type="match status" value="1"/>
</dbReference>